<dbReference type="EMBL" id="BMAW01123439">
    <property type="protein sequence ID" value="GFU03275.1"/>
    <property type="molecule type" value="Genomic_DNA"/>
</dbReference>
<dbReference type="GO" id="GO:0006874">
    <property type="term" value="P:intracellular calcium ion homeostasis"/>
    <property type="evidence" value="ECO:0007669"/>
    <property type="project" value="TreeGrafter"/>
</dbReference>
<evidence type="ECO:0000256" key="4">
    <source>
        <dbReference type="ARBA" id="ARBA00022568"/>
    </source>
</evidence>
<keyword evidence="7 8" id="KW-0472">Membrane</keyword>
<feature type="domain" description="Sodium/calcium exchanger membrane region" evidence="9">
    <location>
        <begin position="41"/>
        <end position="83"/>
    </location>
</feature>
<dbReference type="Proteomes" id="UP000887013">
    <property type="component" value="Unassembled WGS sequence"/>
</dbReference>
<keyword evidence="4" id="KW-0106">Calcium</keyword>
<comment type="similarity">
    <text evidence="2">Belongs to the Ca(2+):cation antiporter (CaCA) (TC 2.A.19) family. SLC24A subfamily.</text>
</comment>
<evidence type="ECO:0000256" key="2">
    <source>
        <dbReference type="ARBA" id="ARBA00005364"/>
    </source>
</evidence>
<keyword evidence="4" id="KW-0109">Calcium transport</keyword>
<evidence type="ECO:0000256" key="3">
    <source>
        <dbReference type="ARBA" id="ARBA00022449"/>
    </source>
</evidence>
<reference evidence="10" key="1">
    <citation type="submission" date="2020-08" db="EMBL/GenBank/DDBJ databases">
        <title>Multicomponent nature underlies the extraordinary mechanical properties of spider dragline silk.</title>
        <authorList>
            <person name="Kono N."/>
            <person name="Nakamura H."/>
            <person name="Mori M."/>
            <person name="Yoshida Y."/>
            <person name="Ohtoshi R."/>
            <person name="Malay A.D."/>
            <person name="Moran D.A.P."/>
            <person name="Tomita M."/>
            <person name="Numata K."/>
            <person name="Arakawa K."/>
        </authorList>
    </citation>
    <scope>NUCLEOTIDE SEQUENCE</scope>
</reference>
<dbReference type="GO" id="GO:0005262">
    <property type="term" value="F:calcium channel activity"/>
    <property type="evidence" value="ECO:0007669"/>
    <property type="project" value="TreeGrafter"/>
</dbReference>
<dbReference type="PANTHER" id="PTHR10846">
    <property type="entry name" value="SODIUM/POTASSIUM/CALCIUM EXCHANGER"/>
    <property type="match status" value="1"/>
</dbReference>
<dbReference type="InterPro" id="IPR044880">
    <property type="entry name" value="NCX_ion-bd_dom_sf"/>
</dbReference>
<evidence type="ECO:0000256" key="6">
    <source>
        <dbReference type="ARBA" id="ARBA00022989"/>
    </source>
</evidence>
<evidence type="ECO:0000256" key="8">
    <source>
        <dbReference type="SAM" id="Phobius"/>
    </source>
</evidence>
<feature type="transmembrane region" description="Helical" evidence="8">
    <location>
        <begin position="59"/>
        <end position="81"/>
    </location>
</feature>
<keyword evidence="11" id="KW-1185">Reference proteome</keyword>
<dbReference type="PANTHER" id="PTHR10846:SF73">
    <property type="entry name" value="SODIUM_CALCIUM EXCHANGER MEMBRANE REGION DOMAIN-CONTAINING PROTEIN"/>
    <property type="match status" value="1"/>
</dbReference>
<feature type="non-terminal residue" evidence="10">
    <location>
        <position position="1"/>
    </location>
</feature>
<evidence type="ECO:0000256" key="7">
    <source>
        <dbReference type="ARBA" id="ARBA00023136"/>
    </source>
</evidence>
<dbReference type="InterPro" id="IPR004837">
    <property type="entry name" value="NaCa_Exmemb"/>
</dbReference>
<evidence type="ECO:0000313" key="10">
    <source>
        <dbReference type="EMBL" id="GFU03275.1"/>
    </source>
</evidence>
<dbReference type="AlphaFoldDB" id="A0A8X6Q352"/>
<dbReference type="Pfam" id="PF01699">
    <property type="entry name" value="Na_Ca_ex"/>
    <property type="match status" value="1"/>
</dbReference>
<evidence type="ECO:0000256" key="5">
    <source>
        <dbReference type="ARBA" id="ARBA00022692"/>
    </source>
</evidence>
<comment type="caution">
    <text evidence="10">The sequence shown here is derived from an EMBL/GenBank/DDBJ whole genome shotgun (WGS) entry which is preliminary data.</text>
</comment>
<dbReference type="PRINTS" id="PR01259">
    <property type="entry name" value="NACAEXCHNGR"/>
</dbReference>
<dbReference type="GO" id="GO:0008273">
    <property type="term" value="F:calcium, potassium:sodium antiporter activity"/>
    <property type="evidence" value="ECO:0007669"/>
    <property type="project" value="TreeGrafter"/>
</dbReference>
<dbReference type="Gene3D" id="1.20.1420.30">
    <property type="entry name" value="NCX, central ion-binding region"/>
    <property type="match status" value="1"/>
</dbReference>
<keyword evidence="5 8" id="KW-0812">Transmembrane</keyword>
<keyword evidence="6 8" id="KW-1133">Transmembrane helix</keyword>
<organism evidence="10 11">
    <name type="scientific">Nephila pilipes</name>
    <name type="common">Giant wood spider</name>
    <name type="synonym">Nephila maculata</name>
    <dbReference type="NCBI Taxonomy" id="299642"/>
    <lineage>
        <taxon>Eukaryota</taxon>
        <taxon>Metazoa</taxon>
        <taxon>Ecdysozoa</taxon>
        <taxon>Arthropoda</taxon>
        <taxon>Chelicerata</taxon>
        <taxon>Arachnida</taxon>
        <taxon>Araneae</taxon>
        <taxon>Araneomorphae</taxon>
        <taxon>Entelegynae</taxon>
        <taxon>Araneoidea</taxon>
        <taxon>Nephilidae</taxon>
        <taxon>Nephila</taxon>
    </lineage>
</organism>
<dbReference type="OrthoDB" id="2127281at2759"/>
<name>A0A8X6Q352_NEPPI</name>
<dbReference type="InterPro" id="IPR004836">
    <property type="entry name" value="Na_Ca_Ex"/>
</dbReference>
<dbReference type="GO" id="GO:0005886">
    <property type="term" value="C:plasma membrane"/>
    <property type="evidence" value="ECO:0007669"/>
    <property type="project" value="TreeGrafter"/>
</dbReference>
<dbReference type="InterPro" id="IPR004481">
    <property type="entry name" value="K/Na/Ca-exchanger"/>
</dbReference>
<protein>
    <recommendedName>
        <fullName evidence="9">Sodium/calcium exchanger membrane region domain-containing protein</fullName>
    </recommendedName>
</protein>
<keyword evidence="4" id="KW-0406">Ion transport</keyword>
<evidence type="ECO:0000256" key="1">
    <source>
        <dbReference type="ARBA" id="ARBA00004141"/>
    </source>
</evidence>
<sequence length="83" mass="8853">MDNPGSSSRGFALHHSGLPKGQMEEILPPHLFYLDIVDSILLVYHGLDVGYTLGIPDSIMGITFLAAGTSVPDAFASLIVARQ</sequence>
<evidence type="ECO:0000313" key="11">
    <source>
        <dbReference type="Proteomes" id="UP000887013"/>
    </source>
</evidence>
<proteinExistence type="inferred from homology"/>
<comment type="subcellular location">
    <subcellularLocation>
        <location evidence="1">Membrane</location>
        <topology evidence="1">Multi-pass membrane protein</topology>
    </subcellularLocation>
</comment>
<accession>A0A8X6Q352</accession>
<gene>
    <name evidence="10" type="ORF">NPIL_112361</name>
</gene>
<keyword evidence="4" id="KW-0813">Transport</keyword>
<evidence type="ECO:0000259" key="9">
    <source>
        <dbReference type="Pfam" id="PF01699"/>
    </source>
</evidence>
<keyword evidence="3" id="KW-0050">Antiport</keyword>